<accession>A0ABR2F0B3</accession>
<comment type="caution">
    <text evidence="2">The sequence shown here is derived from an EMBL/GenBank/DDBJ whole genome shotgun (WGS) entry which is preliminary data.</text>
</comment>
<dbReference type="EMBL" id="JBBPBM010000009">
    <property type="protein sequence ID" value="KAK8568409.1"/>
    <property type="molecule type" value="Genomic_DNA"/>
</dbReference>
<evidence type="ECO:0000256" key="1">
    <source>
        <dbReference type="ARBA" id="ARBA00022691"/>
    </source>
</evidence>
<organism evidence="2 3">
    <name type="scientific">Hibiscus sabdariffa</name>
    <name type="common">roselle</name>
    <dbReference type="NCBI Taxonomy" id="183260"/>
    <lineage>
        <taxon>Eukaryota</taxon>
        <taxon>Viridiplantae</taxon>
        <taxon>Streptophyta</taxon>
        <taxon>Embryophyta</taxon>
        <taxon>Tracheophyta</taxon>
        <taxon>Spermatophyta</taxon>
        <taxon>Magnoliopsida</taxon>
        <taxon>eudicotyledons</taxon>
        <taxon>Gunneridae</taxon>
        <taxon>Pentapetalae</taxon>
        <taxon>rosids</taxon>
        <taxon>malvids</taxon>
        <taxon>Malvales</taxon>
        <taxon>Malvaceae</taxon>
        <taxon>Malvoideae</taxon>
        <taxon>Hibiscus</taxon>
    </lineage>
</organism>
<evidence type="ECO:0000313" key="2">
    <source>
        <dbReference type="EMBL" id="KAK8568409.1"/>
    </source>
</evidence>
<dbReference type="PANTHER" id="PTHR11006">
    <property type="entry name" value="PROTEIN ARGININE N-METHYLTRANSFERASE"/>
    <property type="match status" value="1"/>
</dbReference>
<protein>
    <recommendedName>
        <fullName evidence="4">Methyltransferase domain-containing protein</fullName>
    </recommendedName>
</protein>
<dbReference type="InterPro" id="IPR029063">
    <property type="entry name" value="SAM-dependent_MTases_sf"/>
</dbReference>
<evidence type="ECO:0000313" key="3">
    <source>
        <dbReference type="Proteomes" id="UP001472677"/>
    </source>
</evidence>
<dbReference type="SUPFAM" id="SSF53335">
    <property type="entry name" value="S-adenosyl-L-methionine-dependent methyltransferases"/>
    <property type="match status" value="1"/>
</dbReference>
<name>A0ABR2F0B3_9ROSI</name>
<reference evidence="2 3" key="1">
    <citation type="journal article" date="2024" name="G3 (Bethesda)">
        <title>Genome assembly of Hibiscus sabdariffa L. provides insights into metabolisms of medicinal natural products.</title>
        <authorList>
            <person name="Kim T."/>
        </authorList>
    </citation>
    <scope>NUCLEOTIDE SEQUENCE [LARGE SCALE GENOMIC DNA]</scope>
    <source>
        <strain evidence="2">TK-2024</strain>
        <tissue evidence="2">Old leaves</tissue>
    </source>
</reference>
<proteinExistence type="predicted"/>
<dbReference type="Pfam" id="PF06325">
    <property type="entry name" value="PrmA"/>
    <property type="match status" value="1"/>
</dbReference>
<sequence length="100" mass="10814">MDFKKAYCHSYAYVGIHEEMINKVVMDVGSDTGILSIFCAQAGAKQVYAVDASDIAVQDNEVVKANNLADRVVVLHGRVEVGFSSEACRCLCSLNGVKNL</sequence>
<keyword evidence="1" id="KW-0949">S-adenosyl-L-methionine</keyword>
<evidence type="ECO:0008006" key="4">
    <source>
        <dbReference type="Google" id="ProtNLM"/>
    </source>
</evidence>
<dbReference type="CDD" id="cd02440">
    <property type="entry name" value="AdoMet_MTases"/>
    <property type="match status" value="1"/>
</dbReference>
<gene>
    <name evidence="2" type="ORF">V6N12_006962</name>
</gene>
<dbReference type="PANTHER" id="PTHR11006:SF73">
    <property type="entry name" value="PROTEIN ARGININE N-METHYLTRANSFERASE 6"/>
    <property type="match status" value="1"/>
</dbReference>
<keyword evidence="3" id="KW-1185">Reference proteome</keyword>
<dbReference type="Gene3D" id="3.40.50.150">
    <property type="entry name" value="Vaccinia Virus protein VP39"/>
    <property type="match status" value="1"/>
</dbReference>
<dbReference type="InterPro" id="IPR025799">
    <property type="entry name" value="Arg_MeTrfase"/>
</dbReference>
<dbReference type="Proteomes" id="UP001472677">
    <property type="component" value="Unassembled WGS sequence"/>
</dbReference>